<feature type="transmembrane region" description="Helical" evidence="1">
    <location>
        <begin position="84"/>
        <end position="108"/>
    </location>
</feature>
<dbReference type="eggNOG" id="COG5658">
    <property type="taxonomic scope" value="Bacteria"/>
</dbReference>
<proteinExistence type="predicted"/>
<dbReference type="Pfam" id="PF13630">
    <property type="entry name" value="SdpI"/>
    <property type="match status" value="1"/>
</dbReference>
<dbReference type="Proteomes" id="UP000191135">
    <property type="component" value="Chromosome"/>
</dbReference>
<dbReference type="GO" id="GO:0009636">
    <property type="term" value="P:response to toxic substance"/>
    <property type="evidence" value="ECO:0007669"/>
    <property type="project" value="TreeGrafter"/>
</dbReference>
<sequence>MRKTDSVTLTQILLLAAIAAITIFGLIEIPALTALPVHWNVRGEVDAYWQRNYALAVPPCVALATMLLNILVAHRRAAANGRHIARAAITASLIICLAIQSGIVMTALDRNIDMPQIVTLAVALLLALVGNAMPKSRANAFAGLRLPWTMRDAAIWQAAHRIAGKLMIQFAVVLAVLTFLLPTGPWLVTALLICVLIPLLAASVISYRLSRHPELLKKSP</sequence>
<dbReference type="STRING" id="1122214.Mame_01977"/>
<dbReference type="PANTHER" id="PTHR37810">
    <property type="entry name" value="IMMUNITY PROTEIN SDPI"/>
    <property type="match status" value="1"/>
</dbReference>
<evidence type="ECO:0000313" key="2">
    <source>
        <dbReference type="EMBL" id="AQZ51318.1"/>
    </source>
</evidence>
<accession>A0A1U9Z0X7</accession>
<keyword evidence="1" id="KW-0812">Transmembrane</keyword>
<dbReference type="InterPro" id="IPR026272">
    <property type="entry name" value="SdpI"/>
</dbReference>
<dbReference type="KEGG" id="mmed:Mame_01977"/>
<keyword evidence="3" id="KW-1185">Reference proteome</keyword>
<feature type="transmembrane region" description="Helical" evidence="1">
    <location>
        <begin position="12"/>
        <end position="33"/>
    </location>
</feature>
<feature type="transmembrane region" description="Helical" evidence="1">
    <location>
        <begin position="154"/>
        <end position="180"/>
    </location>
</feature>
<keyword evidence="1" id="KW-1133">Transmembrane helix</keyword>
<gene>
    <name evidence="2" type="primary">sdpI</name>
    <name evidence="2" type="ORF">Mame_01977</name>
</gene>
<keyword evidence="1" id="KW-0472">Membrane</keyword>
<dbReference type="InterPro" id="IPR025962">
    <property type="entry name" value="SdpI/YhfL"/>
</dbReference>
<dbReference type="EMBL" id="CP020330">
    <property type="protein sequence ID" value="AQZ51318.1"/>
    <property type="molecule type" value="Genomic_DNA"/>
</dbReference>
<name>A0A1U9Z0X7_9HYPH</name>
<dbReference type="PIRSF" id="PIRSF038959">
    <property type="entry name" value="SdpI"/>
    <property type="match status" value="1"/>
</dbReference>
<feature type="transmembrane region" description="Helical" evidence="1">
    <location>
        <begin position="186"/>
        <end position="209"/>
    </location>
</feature>
<reference evidence="2 3" key="1">
    <citation type="submission" date="2017-03" db="EMBL/GenBank/DDBJ databases">
        <title>Foreign affairs: Plasmid Transfer between Roseobacters and Rhizobia.</title>
        <authorList>
            <person name="Bartling P."/>
            <person name="Bunk B."/>
            <person name="Overmann J."/>
            <person name="Brinkmann H."/>
            <person name="Petersen J."/>
        </authorList>
    </citation>
    <scope>NUCLEOTIDE SEQUENCE [LARGE SCALE GENOMIC DNA]</scope>
    <source>
        <strain evidence="2 3">MACL11</strain>
    </source>
</reference>
<dbReference type="OrthoDB" id="9808690at2"/>
<evidence type="ECO:0000256" key="1">
    <source>
        <dbReference type="SAM" id="Phobius"/>
    </source>
</evidence>
<organism evidence="2 3">
    <name type="scientific">Martelella mediterranea DSM 17316</name>
    <dbReference type="NCBI Taxonomy" id="1122214"/>
    <lineage>
        <taxon>Bacteria</taxon>
        <taxon>Pseudomonadati</taxon>
        <taxon>Pseudomonadota</taxon>
        <taxon>Alphaproteobacteria</taxon>
        <taxon>Hyphomicrobiales</taxon>
        <taxon>Aurantimonadaceae</taxon>
        <taxon>Martelella</taxon>
    </lineage>
</organism>
<evidence type="ECO:0000313" key="3">
    <source>
        <dbReference type="Proteomes" id="UP000191135"/>
    </source>
</evidence>
<dbReference type="RefSeq" id="WP_018062815.1">
    <property type="nucleotide sequence ID" value="NZ_AQWH01000001.1"/>
</dbReference>
<dbReference type="AlphaFoldDB" id="A0A1U9Z0X7"/>
<protein>
    <submittedName>
        <fullName evidence="2">Immunity protein SdpI</fullName>
    </submittedName>
</protein>
<feature type="transmembrane region" description="Helical" evidence="1">
    <location>
        <begin position="114"/>
        <end position="133"/>
    </location>
</feature>
<feature type="transmembrane region" description="Helical" evidence="1">
    <location>
        <begin position="53"/>
        <end position="72"/>
    </location>
</feature>
<dbReference type="PANTHER" id="PTHR37810:SF5">
    <property type="entry name" value="IMMUNITY PROTEIN SDPI"/>
    <property type="match status" value="1"/>
</dbReference>